<proteinExistence type="predicted"/>
<dbReference type="EMBL" id="FN653024">
    <property type="protein sequence ID" value="CBY23773.1"/>
    <property type="molecule type" value="Genomic_DNA"/>
</dbReference>
<feature type="domain" description="PPM-type phosphatase" evidence="1">
    <location>
        <begin position="1"/>
        <end position="131"/>
    </location>
</feature>
<dbReference type="AlphaFoldDB" id="E4X3Y5"/>
<dbReference type="SUPFAM" id="SSF81606">
    <property type="entry name" value="PP2C-like"/>
    <property type="match status" value="1"/>
</dbReference>
<dbReference type="GO" id="GO:0004722">
    <property type="term" value="F:protein serine/threonine phosphatase activity"/>
    <property type="evidence" value="ECO:0007669"/>
    <property type="project" value="InterPro"/>
</dbReference>
<name>E4X3Y5_OIKDI</name>
<dbReference type="OrthoDB" id="10264738at2759"/>
<dbReference type="Gene3D" id="3.60.40.10">
    <property type="entry name" value="PPM-type phosphatase domain"/>
    <property type="match status" value="1"/>
</dbReference>
<dbReference type="PANTHER" id="PTHR47992">
    <property type="entry name" value="PROTEIN PHOSPHATASE"/>
    <property type="match status" value="1"/>
</dbReference>
<dbReference type="InterPro" id="IPR015655">
    <property type="entry name" value="PP2C"/>
</dbReference>
<gene>
    <name evidence="2" type="ORF">GSOID_T00001095001</name>
</gene>
<dbReference type="CDD" id="cd00143">
    <property type="entry name" value="PP2Cc"/>
    <property type="match status" value="1"/>
</dbReference>
<dbReference type="InterPro" id="IPR036457">
    <property type="entry name" value="PPM-type-like_dom_sf"/>
</dbReference>
<organism evidence="2">
    <name type="scientific">Oikopleura dioica</name>
    <name type="common">Tunicate</name>
    <dbReference type="NCBI Taxonomy" id="34765"/>
    <lineage>
        <taxon>Eukaryota</taxon>
        <taxon>Metazoa</taxon>
        <taxon>Chordata</taxon>
        <taxon>Tunicata</taxon>
        <taxon>Appendicularia</taxon>
        <taxon>Copelata</taxon>
        <taxon>Oikopleuridae</taxon>
        <taxon>Oikopleura</taxon>
    </lineage>
</organism>
<dbReference type="Proteomes" id="UP000001307">
    <property type="component" value="Unassembled WGS sequence"/>
</dbReference>
<evidence type="ECO:0000313" key="3">
    <source>
        <dbReference type="Proteomes" id="UP000001307"/>
    </source>
</evidence>
<dbReference type="PROSITE" id="PS51746">
    <property type="entry name" value="PPM_2"/>
    <property type="match status" value="1"/>
</dbReference>
<evidence type="ECO:0000313" key="2">
    <source>
        <dbReference type="EMBL" id="CBY23773.1"/>
    </source>
</evidence>
<keyword evidence="3" id="KW-1185">Reference proteome</keyword>
<dbReference type="Pfam" id="PF00481">
    <property type="entry name" value="PP2C"/>
    <property type="match status" value="1"/>
</dbReference>
<dbReference type="InterPro" id="IPR001932">
    <property type="entry name" value="PPM-type_phosphatase-like_dom"/>
</dbReference>
<accession>E4X3Y5</accession>
<dbReference type="InParanoid" id="E4X3Y5"/>
<reference evidence="2" key="1">
    <citation type="journal article" date="2010" name="Science">
        <title>Plasticity of animal genome architecture unmasked by rapid evolution of a pelagic tunicate.</title>
        <authorList>
            <person name="Denoeud F."/>
            <person name="Henriet S."/>
            <person name="Mungpakdee S."/>
            <person name="Aury J.M."/>
            <person name="Da Silva C."/>
            <person name="Brinkmann H."/>
            <person name="Mikhaleva J."/>
            <person name="Olsen L.C."/>
            <person name="Jubin C."/>
            <person name="Canestro C."/>
            <person name="Bouquet J.M."/>
            <person name="Danks G."/>
            <person name="Poulain J."/>
            <person name="Campsteijn C."/>
            <person name="Adamski M."/>
            <person name="Cross I."/>
            <person name="Yadetie F."/>
            <person name="Muffato M."/>
            <person name="Louis A."/>
            <person name="Butcher S."/>
            <person name="Tsagkogeorga G."/>
            <person name="Konrad A."/>
            <person name="Singh S."/>
            <person name="Jensen M.F."/>
            <person name="Cong E.H."/>
            <person name="Eikeseth-Otteraa H."/>
            <person name="Noel B."/>
            <person name="Anthouard V."/>
            <person name="Porcel B.M."/>
            <person name="Kachouri-Lafond R."/>
            <person name="Nishino A."/>
            <person name="Ugolini M."/>
            <person name="Chourrout P."/>
            <person name="Nishida H."/>
            <person name="Aasland R."/>
            <person name="Huzurbazar S."/>
            <person name="Westhof E."/>
            <person name="Delsuc F."/>
            <person name="Lehrach H."/>
            <person name="Reinhardt R."/>
            <person name="Weissenbach J."/>
            <person name="Roy S.W."/>
            <person name="Artiguenave F."/>
            <person name="Postlethwait J.H."/>
            <person name="Manak J.R."/>
            <person name="Thompson E.M."/>
            <person name="Jaillon O."/>
            <person name="Du Pasquier L."/>
            <person name="Boudinot P."/>
            <person name="Liberles D.A."/>
            <person name="Volff J.N."/>
            <person name="Philippe H."/>
            <person name="Lenhard B."/>
            <person name="Roest Crollius H."/>
            <person name="Wincker P."/>
            <person name="Chourrout D."/>
        </authorList>
    </citation>
    <scope>NUCLEOTIDE SEQUENCE [LARGE SCALE GENOMIC DNA]</scope>
</reference>
<sequence length="218" mass="24423">MDAEERKRIYETGGFVRYNRVNGNLALSRAFGDFDLKPNFEGTWLSRNFFDLFQPVIASPTCTIVPREDTDSLLVLGSDGVFDVLSSSETAKYVHHEANIIGKNKEVAWKLVDTSFSRGSSDNITALVVFLNAKEYKSENFIARHEKMTKLIESTIENVFASSKTPKTNNEAVQIWRQILSKLESDATLQQLLPPGAGLSSQLSLIRGIFSARLNQKQ</sequence>
<evidence type="ECO:0000259" key="1">
    <source>
        <dbReference type="PROSITE" id="PS51746"/>
    </source>
</evidence>
<protein>
    <recommendedName>
        <fullName evidence="1">PPM-type phosphatase domain-containing protein</fullName>
    </recommendedName>
</protein>